<dbReference type="SUPFAM" id="SSF144232">
    <property type="entry name" value="HIT/MYND zinc finger-like"/>
    <property type="match status" value="1"/>
</dbReference>
<proteinExistence type="predicted"/>
<keyword evidence="7" id="KW-1185">Reference proteome</keyword>
<dbReference type="PROSITE" id="PS50865">
    <property type="entry name" value="ZF_MYND_2"/>
    <property type="match status" value="1"/>
</dbReference>
<evidence type="ECO:0000256" key="1">
    <source>
        <dbReference type="ARBA" id="ARBA00022723"/>
    </source>
</evidence>
<feature type="domain" description="MYND-type" evidence="5">
    <location>
        <begin position="50"/>
        <end position="91"/>
    </location>
</feature>
<dbReference type="Gene3D" id="6.10.140.2220">
    <property type="match status" value="1"/>
</dbReference>
<dbReference type="AlphaFoldDB" id="A0AAD2FTN0"/>
<organism evidence="6 7">
    <name type="scientific">Cylindrotheca closterium</name>
    <dbReference type="NCBI Taxonomy" id="2856"/>
    <lineage>
        <taxon>Eukaryota</taxon>
        <taxon>Sar</taxon>
        <taxon>Stramenopiles</taxon>
        <taxon>Ochrophyta</taxon>
        <taxon>Bacillariophyta</taxon>
        <taxon>Bacillariophyceae</taxon>
        <taxon>Bacillariophycidae</taxon>
        <taxon>Bacillariales</taxon>
        <taxon>Bacillariaceae</taxon>
        <taxon>Cylindrotheca</taxon>
    </lineage>
</organism>
<dbReference type="GO" id="GO:0008270">
    <property type="term" value="F:zinc ion binding"/>
    <property type="evidence" value="ECO:0007669"/>
    <property type="project" value="UniProtKB-KW"/>
</dbReference>
<dbReference type="InterPro" id="IPR046824">
    <property type="entry name" value="Mss51-like_C"/>
</dbReference>
<evidence type="ECO:0000313" key="6">
    <source>
        <dbReference type="EMBL" id="CAJ1952841.1"/>
    </source>
</evidence>
<dbReference type="Proteomes" id="UP001295423">
    <property type="component" value="Unassembled WGS sequence"/>
</dbReference>
<dbReference type="Pfam" id="PF01753">
    <property type="entry name" value="zf-MYND"/>
    <property type="match status" value="1"/>
</dbReference>
<protein>
    <recommendedName>
        <fullName evidence="5">MYND-type domain-containing protein</fullName>
    </recommendedName>
</protein>
<keyword evidence="2 4" id="KW-0863">Zinc-finger</keyword>
<evidence type="ECO:0000256" key="3">
    <source>
        <dbReference type="ARBA" id="ARBA00022833"/>
    </source>
</evidence>
<evidence type="ECO:0000256" key="2">
    <source>
        <dbReference type="ARBA" id="ARBA00022771"/>
    </source>
</evidence>
<sequence length="468" mass="53425">MSKTKDYYEGKDNLWHDGWFEMFRNGQWMSDSNFSNTMVANWDSYHPYSCNGCKRGGLQSLNLVRCSGCKVVKYCCRDHQKKDWSTHKKWCKAFNKVSDINDEIDEKIDWTEWNRRQNERNIKLMSIWVGDLSHTPPIQIALVQPHCRQCYRSGRISGVDLVVCPSCNGVAICKSCLGNEDVTWETFHNGDQQECELYLIYLCCSGMVVEKGQPLLAASDTNCKDTFNPKDWIEYFEKKGNDFDMGVGLPISALRFMAPITCFLTNGLTLAMTTQMLLGKLNLLKKSELRIHILGGASHEISVTRAFIELGRLNPQLKRLDIVVVGPSLRNYSYSYSHFLFPSEVPCHLDGTVDHVKDLYHNSSVASGPVPDLFMAFNPGFHDPSHFVNWRSTVELVRTRTGVPLCITGLNFSEVQNDVRILKDMGFQEKMPPTANPFRSMRPFLDPSREETDFIYNNKAYAIVQGIP</sequence>
<evidence type="ECO:0000259" key="5">
    <source>
        <dbReference type="PROSITE" id="PS50865"/>
    </source>
</evidence>
<dbReference type="Pfam" id="PF20179">
    <property type="entry name" value="MSS51_C"/>
    <property type="match status" value="1"/>
</dbReference>
<reference evidence="6" key="1">
    <citation type="submission" date="2023-08" db="EMBL/GenBank/DDBJ databases">
        <authorList>
            <person name="Audoor S."/>
            <person name="Bilcke G."/>
        </authorList>
    </citation>
    <scope>NUCLEOTIDE SEQUENCE</scope>
</reference>
<accession>A0AAD2FTN0</accession>
<comment type="caution">
    <text evidence="6">The sequence shown here is derived from an EMBL/GenBank/DDBJ whole genome shotgun (WGS) entry which is preliminary data.</text>
</comment>
<keyword evidence="1" id="KW-0479">Metal-binding</keyword>
<gene>
    <name evidence="6" type="ORF">CYCCA115_LOCUS13743</name>
</gene>
<dbReference type="EMBL" id="CAKOGP040001814">
    <property type="protein sequence ID" value="CAJ1952841.1"/>
    <property type="molecule type" value="Genomic_DNA"/>
</dbReference>
<dbReference type="InterPro" id="IPR002893">
    <property type="entry name" value="Znf_MYND"/>
</dbReference>
<evidence type="ECO:0000313" key="7">
    <source>
        <dbReference type="Proteomes" id="UP001295423"/>
    </source>
</evidence>
<evidence type="ECO:0000256" key="4">
    <source>
        <dbReference type="PROSITE-ProRule" id="PRU00134"/>
    </source>
</evidence>
<name>A0AAD2FTN0_9STRA</name>
<dbReference type="PANTHER" id="PTHR28069">
    <property type="entry name" value="GH20023P"/>
    <property type="match status" value="1"/>
</dbReference>
<keyword evidence="3" id="KW-0862">Zinc</keyword>